<keyword evidence="11" id="KW-1185">Reference proteome</keyword>
<dbReference type="RefSeq" id="WP_075691021.1">
    <property type="nucleotide sequence ID" value="NZ_CP009248.1"/>
</dbReference>
<dbReference type="InterPro" id="IPR001412">
    <property type="entry name" value="aa-tRNA-synth_I_CS"/>
</dbReference>
<keyword evidence="1 7" id="KW-0436">Ligase</keyword>
<name>A0A1L7CVI8_9CORY</name>
<comment type="function">
    <text evidence="7">Catalyzes the tRNA-independent activation of glutamate in presence of ATP and the subsequent transfer of glutamate onto a tRNA(Asp). Glutamate is transferred on the 2-amino-5-(4,5-dihydroxy-2-cyclopenten-1-yl) moiety of the queuosine in the wobble position of the QUC anticodon.</text>
</comment>
<keyword evidence="6 7" id="KW-0030">Aminoacyl-tRNA synthetase</keyword>
<dbReference type="PROSITE" id="PS00178">
    <property type="entry name" value="AA_TRNA_LIGASE_I"/>
    <property type="match status" value="1"/>
</dbReference>
<dbReference type="InterPro" id="IPR014729">
    <property type="entry name" value="Rossmann-like_a/b/a_fold"/>
</dbReference>
<dbReference type="OrthoDB" id="9807503at2"/>
<dbReference type="KEGG" id="csph:CSPHI_00535"/>
<dbReference type="GO" id="GO:0004818">
    <property type="term" value="F:glutamate-tRNA ligase activity"/>
    <property type="evidence" value="ECO:0007669"/>
    <property type="project" value="TreeGrafter"/>
</dbReference>
<dbReference type="NCBIfam" id="NF004315">
    <property type="entry name" value="PRK05710.1-4"/>
    <property type="match status" value="1"/>
</dbReference>
<feature type="short sequence motif" description="'KMSKS' region" evidence="7">
    <location>
        <begin position="239"/>
        <end position="243"/>
    </location>
</feature>
<dbReference type="GO" id="GO:0008270">
    <property type="term" value="F:zinc ion binding"/>
    <property type="evidence" value="ECO:0007669"/>
    <property type="project" value="UniProtKB-UniRule"/>
</dbReference>
<feature type="binding site" evidence="7">
    <location>
        <position position="201"/>
    </location>
    <ligand>
        <name>L-glutamate</name>
        <dbReference type="ChEBI" id="CHEBI:29985"/>
    </ligand>
</feature>
<dbReference type="AlphaFoldDB" id="A0A1L7CVI8"/>
<feature type="binding site" evidence="7">
    <location>
        <position position="122"/>
    </location>
    <ligand>
        <name>Zn(2+)</name>
        <dbReference type="ChEBI" id="CHEBI:29105"/>
    </ligand>
</feature>
<accession>A0A1L7CVI8</accession>
<dbReference type="SUPFAM" id="SSF52374">
    <property type="entry name" value="Nucleotidylyl transferase"/>
    <property type="match status" value="1"/>
</dbReference>
<evidence type="ECO:0000256" key="5">
    <source>
        <dbReference type="ARBA" id="ARBA00022840"/>
    </source>
</evidence>
<feature type="short sequence motif" description="'HIGH' region" evidence="7">
    <location>
        <begin position="12"/>
        <end position="22"/>
    </location>
</feature>
<evidence type="ECO:0000256" key="3">
    <source>
        <dbReference type="ARBA" id="ARBA00022741"/>
    </source>
</evidence>
<dbReference type="STRING" id="1437874.CSPHI_00535"/>
<dbReference type="PANTHER" id="PTHR43311">
    <property type="entry name" value="GLUTAMATE--TRNA LIGASE"/>
    <property type="match status" value="1"/>
</dbReference>
<feature type="binding site" evidence="7">
    <location>
        <position position="97"/>
    </location>
    <ligand>
        <name>Zn(2+)</name>
        <dbReference type="ChEBI" id="CHEBI:29105"/>
    </ligand>
</feature>
<dbReference type="InterPro" id="IPR022380">
    <property type="entry name" value="Glu-Q_tRNA(Asp)_Synthase"/>
</dbReference>
<evidence type="ECO:0000256" key="7">
    <source>
        <dbReference type="HAMAP-Rule" id="MF_01428"/>
    </source>
</evidence>
<keyword evidence="2 7" id="KW-0479">Metal-binding</keyword>
<dbReference type="Proteomes" id="UP000185469">
    <property type="component" value="Chromosome"/>
</dbReference>
<dbReference type="NCBIfam" id="TIGR03838">
    <property type="entry name" value="queuosine_YadB"/>
    <property type="match status" value="1"/>
</dbReference>
<keyword evidence="4 7" id="KW-0862">Zinc</keyword>
<comment type="similarity">
    <text evidence="7">Belongs to the class-I aminoacyl-tRNA synthetase family. GluQ subfamily.</text>
</comment>
<evidence type="ECO:0000256" key="4">
    <source>
        <dbReference type="ARBA" id="ARBA00022833"/>
    </source>
</evidence>
<feature type="binding site" evidence="7">
    <location>
        <position position="183"/>
    </location>
    <ligand>
        <name>L-glutamate</name>
        <dbReference type="ChEBI" id="CHEBI:29985"/>
    </ligand>
</feature>
<feature type="binding site" evidence="7">
    <location>
        <position position="99"/>
    </location>
    <ligand>
        <name>Zn(2+)</name>
        <dbReference type="ChEBI" id="CHEBI:29105"/>
    </ligand>
</feature>
<dbReference type="InterPro" id="IPR020058">
    <property type="entry name" value="Glu/Gln-tRNA-synth_Ib_cat-dom"/>
</dbReference>
<dbReference type="EMBL" id="CP009248">
    <property type="protein sequence ID" value="APT89828.1"/>
    <property type="molecule type" value="Genomic_DNA"/>
</dbReference>
<dbReference type="GO" id="GO:0006400">
    <property type="term" value="P:tRNA modification"/>
    <property type="evidence" value="ECO:0007669"/>
    <property type="project" value="InterPro"/>
</dbReference>
<sequence>MADAGVTGRYAPSPTGDLHLGNLRTAAVAWAAARSAGGRFLVRVEDVDTGRCREAFVERQLADLAAVGLDWDGPVLRQSTRGERYAAALGRLPTYPCWCSRREIREAASAPHGAPGAYPGTCRRMDPGELARRAAARRAAGLGPAIRLAAEVGSWTVHDLLAGEYRGEVDDMVLRRADGDWAYHLAVVVDDAEQGVTQVVRGADLLASAPRQAHLATLLGHRPPEYLHVPLVLGPTGARLAKRDGAVTLRELDPARARAWIMSSLGFPGAPVERLPELFHPALLPADSPTLGA</sequence>
<evidence type="ECO:0000256" key="2">
    <source>
        <dbReference type="ARBA" id="ARBA00022723"/>
    </source>
</evidence>
<evidence type="ECO:0000256" key="6">
    <source>
        <dbReference type="ARBA" id="ARBA00023146"/>
    </source>
</evidence>
<dbReference type="PRINTS" id="PR00987">
    <property type="entry name" value="TRNASYNTHGLU"/>
</dbReference>
<keyword evidence="8" id="KW-0648">Protein biosynthesis</keyword>
<protein>
    <recommendedName>
        <fullName evidence="7">Glutamyl-Q tRNA(Asp) synthetase</fullName>
        <shortName evidence="7">Glu-Q-RSs</shortName>
        <ecNumber evidence="7">6.1.1.-</ecNumber>
    </recommendedName>
</protein>
<dbReference type="NCBIfam" id="NF004314">
    <property type="entry name" value="PRK05710.1-3"/>
    <property type="match status" value="1"/>
</dbReference>
<keyword evidence="3 7" id="KW-0547">Nucleotide-binding</keyword>
<dbReference type="GO" id="GO:0005524">
    <property type="term" value="F:ATP binding"/>
    <property type="evidence" value="ECO:0007669"/>
    <property type="project" value="UniProtKB-KW"/>
</dbReference>
<dbReference type="Pfam" id="PF00749">
    <property type="entry name" value="tRNA-synt_1c"/>
    <property type="match status" value="1"/>
</dbReference>
<evidence type="ECO:0000256" key="8">
    <source>
        <dbReference type="RuleBase" id="RU363037"/>
    </source>
</evidence>
<dbReference type="GO" id="GO:0005829">
    <property type="term" value="C:cytosol"/>
    <property type="evidence" value="ECO:0007669"/>
    <property type="project" value="TreeGrafter"/>
</dbReference>
<dbReference type="HAMAP" id="MF_01428">
    <property type="entry name" value="Glu_Q_tRNA_synth"/>
    <property type="match status" value="1"/>
</dbReference>
<proteinExistence type="inferred from homology"/>
<feature type="domain" description="Glutamyl/glutaminyl-tRNA synthetase class Ib catalytic" evidence="9">
    <location>
        <begin position="6"/>
        <end position="248"/>
    </location>
</feature>
<feature type="binding site" evidence="7">
    <location>
        <position position="118"/>
    </location>
    <ligand>
        <name>Zn(2+)</name>
        <dbReference type="ChEBI" id="CHEBI:29105"/>
    </ligand>
</feature>
<dbReference type="InterPro" id="IPR049940">
    <property type="entry name" value="GluQ/Sye"/>
</dbReference>
<feature type="binding site" evidence="7">
    <location>
        <begin position="9"/>
        <end position="13"/>
    </location>
    <ligand>
        <name>L-glutamate</name>
        <dbReference type="ChEBI" id="CHEBI:29985"/>
    </ligand>
</feature>
<gene>
    <name evidence="7" type="primary">gluQ</name>
    <name evidence="10" type="ORF">CSPHI_00535</name>
</gene>
<comment type="cofactor">
    <cofactor evidence="7">
        <name>Zn(2+)</name>
        <dbReference type="ChEBI" id="CHEBI:29105"/>
    </cofactor>
    <text evidence="7">Binds 1 zinc ion per subunit.</text>
</comment>
<feature type="binding site" evidence="7">
    <location>
        <position position="242"/>
    </location>
    <ligand>
        <name>ATP</name>
        <dbReference type="ChEBI" id="CHEBI:30616"/>
    </ligand>
</feature>
<dbReference type="GO" id="GO:0006424">
    <property type="term" value="P:glutamyl-tRNA aminoacylation"/>
    <property type="evidence" value="ECO:0007669"/>
    <property type="project" value="InterPro"/>
</dbReference>
<keyword evidence="5 7" id="KW-0067">ATP-binding</keyword>
<feature type="binding site" evidence="7">
    <location>
        <position position="45"/>
    </location>
    <ligand>
        <name>L-glutamate</name>
        <dbReference type="ChEBI" id="CHEBI:29985"/>
    </ligand>
</feature>
<reference evidence="10 11" key="1">
    <citation type="submission" date="2014-08" db="EMBL/GenBank/DDBJ databases">
        <title>Complete genome sequence of Corynebacterium sphenisci CECT 5990(T) (=DSM 44792(T)), isolated from healthy wild penguins.</title>
        <authorList>
            <person name="Ruckert C."/>
            <person name="Albersmeier A."/>
            <person name="Winkler A."/>
            <person name="Kalinowski J."/>
        </authorList>
    </citation>
    <scope>NUCLEOTIDE SEQUENCE [LARGE SCALE GENOMIC DNA]</scope>
    <source>
        <strain evidence="10 11">DSM 44792</strain>
    </source>
</reference>
<evidence type="ECO:0000259" key="9">
    <source>
        <dbReference type="Pfam" id="PF00749"/>
    </source>
</evidence>
<evidence type="ECO:0000256" key="1">
    <source>
        <dbReference type="ARBA" id="ARBA00022598"/>
    </source>
</evidence>
<organism evidence="10 11">
    <name type="scientific">Corynebacterium sphenisci DSM 44792</name>
    <dbReference type="NCBI Taxonomy" id="1437874"/>
    <lineage>
        <taxon>Bacteria</taxon>
        <taxon>Bacillati</taxon>
        <taxon>Actinomycetota</taxon>
        <taxon>Actinomycetes</taxon>
        <taxon>Mycobacteriales</taxon>
        <taxon>Corynebacteriaceae</taxon>
        <taxon>Corynebacterium</taxon>
    </lineage>
</organism>
<dbReference type="Gene3D" id="3.40.50.620">
    <property type="entry name" value="HUPs"/>
    <property type="match status" value="1"/>
</dbReference>
<evidence type="ECO:0000313" key="11">
    <source>
        <dbReference type="Proteomes" id="UP000185469"/>
    </source>
</evidence>
<evidence type="ECO:0000313" key="10">
    <source>
        <dbReference type="EMBL" id="APT89828.1"/>
    </source>
</evidence>
<dbReference type="PANTHER" id="PTHR43311:SF1">
    <property type="entry name" value="GLUTAMYL-Q TRNA(ASP) SYNTHETASE"/>
    <property type="match status" value="1"/>
</dbReference>
<dbReference type="EC" id="6.1.1.-" evidence="7"/>
<dbReference type="InterPro" id="IPR000924">
    <property type="entry name" value="Glu/Gln-tRNA-synth"/>
</dbReference>